<protein>
    <recommendedName>
        <fullName evidence="3">Fungal N-terminal domain-containing protein</fullName>
    </recommendedName>
</protein>
<evidence type="ECO:0000313" key="1">
    <source>
        <dbReference type="EMBL" id="KAF4628710.1"/>
    </source>
</evidence>
<dbReference type="Proteomes" id="UP000566819">
    <property type="component" value="Unassembled WGS sequence"/>
</dbReference>
<proteinExistence type="predicted"/>
<reference evidence="1 2" key="1">
    <citation type="submission" date="2020-03" db="EMBL/GenBank/DDBJ databases">
        <title>Draft Genome Sequence of Cudoniella acicularis.</title>
        <authorList>
            <person name="Buettner E."/>
            <person name="Kellner H."/>
        </authorList>
    </citation>
    <scope>NUCLEOTIDE SEQUENCE [LARGE SCALE GENOMIC DNA]</scope>
    <source>
        <strain evidence="1 2">DSM 108380</strain>
    </source>
</reference>
<gene>
    <name evidence="1" type="ORF">G7Y89_g9442</name>
</gene>
<sequence length="216" mass="23214">MDPLSVTASTIGIATLAWQSCKAVYQLVDGLKEAPKAIAHSKKLLSETQSVCDKFGETIKGSTRHSTDSRFSNRDRRRTSEDILGLDGRFTAQEAALVGLEKQLRERQTALQAVSLDVLGDGIGDIWSAAERDSSVEQIAKLREVCGETLSTTRAKRTGQSFGDMKVDKSMAYQGIVGTAPGGVEQLFGKLTATDGSTAAQGQMDTASFAMMFGRR</sequence>
<dbReference type="EMBL" id="JAAMPI010000773">
    <property type="protein sequence ID" value="KAF4628710.1"/>
    <property type="molecule type" value="Genomic_DNA"/>
</dbReference>
<evidence type="ECO:0008006" key="3">
    <source>
        <dbReference type="Google" id="ProtNLM"/>
    </source>
</evidence>
<evidence type="ECO:0000313" key="2">
    <source>
        <dbReference type="Proteomes" id="UP000566819"/>
    </source>
</evidence>
<comment type="caution">
    <text evidence="1">The sequence shown here is derived from an EMBL/GenBank/DDBJ whole genome shotgun (WGS) entry which is preliminary data.</text>
</comment>
<accession>A0A8H4W1W1</accession>
<dbReference type="OrthoDB" id="1577640at2759"/>
<organism evidence="1 2">
    <name type="scientific">Cudoniella acicularis</name>
    <dbReference type="NCBI Taxonomy" id="354080"/>
    <lineage>
        <taxon>Eukaryota</taxon>
        <taxon>Fungi</taxon>
        <taxon>Dikarya</taxon>
        <taxon>Ascomycota</taxon>
        <taxon>Pezizomycotina</taxon>
        <taxon>Leotiomycetes</taxon>
        <taxon>Helotiales</taxon>
        <taxon>Tricladiaceae</taxon>
        <taxon>Cudoniella</taxon>
    </lineage>
</organism>
<keyword evidence="2" id="KW-1185">Reference proteome</keyword>
<dbReference type="AlphaFoldDB" id="A0A8H4W1W1"/>
<name>A0A8H4W1W1_9HELO</name>